<dbReference type="EMBL" id="SOFS01000043">
    <property type="protein sequence ID" value="TFC17314.1"/>
    <property type="molecule type" value="Genomic_DNA"/>
</dbReference>
<keyword evidence="2" id="KW-1185">Reference proteome</keyword>
<dbReference type="Proteomes" id="UP000297604">
    <property type="component" value="Unassembled WGS sequence"/>
</dbReference>
<accession>A0ABY2IKH8</accession>
<name>A0ABY2IKH8_9MICO</name>
<dbReference type="RefSeq" id="WP_134562133.1">
    <property type="nucleotide sequence ID" value="NZ_SOFS01000043.1"/>
</dbReference>
<protein>
    <submittedName>
        <fullName evidence="1">Uncharacterized protein</fullName>
    </submittedName>
</protein>
<comment type="caution">
    <text evidence="1">The sequence shown here is derived from an EMBL/GenBank/DDBJ whole genome shotgun (WGS) entry which is preliminary data.</text>
</comment>
<evidence type="ECO:0000313" key="1">
    <source>
        <dbReference type="EMBL" id="TFC17314.1"/>
    </source>
</evidence>
<dbReference type="InterPro" id="IPR017853">
    <property type="entry name" value="GH"/>
</dbReference>
<organism evidence="1 2">
    <name type="scientific">Cryobacterium glucosi</name>
    <dbReference type="NCBI Taxonomy" id="1259175"/>
    <lineage>
        <taxon>Bacteria</taxon>
        <taxon>Bacillati</taxon>
        <taxon>Actinomycetota</taxon>
        <taxon>Actinomycetes</taxon>
        <taxon>Micrococcales</taxon>
        <taxon>Microbacteriaceae</taxon>
        <taxon>Cryobacterium</taxon>
    </lineage>
</organism>
<dbReference type="SUPFAM" id="SSF51445">
    <property type="entry name" value="(Trans)glycosidases"/>
    <property type="match status" value="1"/>
</dbReference>
<gene>
    <name evidence="1" type="ORF">E3O46_16905</name>
</gene>
<reference evidence="1 2" key="1">
    <citation type="submission" date="2019-03" db="EMBL/GenBank/DDBJ databases">
        <title>Genomics of glacier-inhabiting Cryobacterium strains.</title>
        <authorList>
            <person name="Liu Q."/>
            <person name="Xin Y.-H."/>
        </authorList>
    </citation>
    <scope>NUCLEOTIDE SEQUENCE [LARGE SCALE GENOMIC DNA]</scope>
    <source>
        <strain evidence="1 2">MDB1-5</strain>
    </source>
</reference>
<evidence type="ECO:0000313" key="2">
    <source>
        <dbReference type="Proteomes" id="UP000297604"/>
    </source>
</evidence>
<sequence>MGRITQASIVRPGRIGRRAGVGILAAALIVAGVTAAAPRAEAEVRTVATAAAAAHSVSETVPAAAAVSSVKALDSDQVITDPAWFNAAYAEGFRLYILASTDWGTCTPAAHAQPQLQMALDAGLKLAAYTRNPACWQAGIAATGPYSTRLQFFALDIETGSPPLTRDMITGVQELGVRPVVYSGAAMWPLLMGETTEFSDVALWDTATGPLDYPSWTAEVLAPEPVPYGGWNDSGNLRIGVQQEFERTLNGVRVDLDSFDAEFLY</sequence>
<dbReference type="Gene3D" id="3.20.20.80">
    <property type="entry name" value="Glycosidases"/>
    <property type="match status" value="1"/>
</dbReference>
<proteinExistence type="predicted"/>